<comment type="similarity">
    <text evidence="1">Belongs to the cyclin family. Cyclin C subfamily.</text>
</comment>
<dbReference type="SMART" id="SM00385">
    <property type="entry name" value="CYCLIN"/>
    <property type="match status" value="1"/>
</dbReference>
<feature type="domain" description="Cyclin-like" evidence="5">
    <location>
        <begin position="213"/>
        <end position="298"/>
    </location>
</feature>
<evidence type="ECO:0000313" key="7">
    <source>
        <dbReference type="Proteomes" id="UP000245956"/>
    </source>
</evidence>
<feature type="region of interest" description="Disordered" evidence="4">
    <location>
        <begin position="946"/>
        <end position="988"/>
    </location>
</feature>
<evidence type="ECO:0000259" key="5">
    <source>
        <dbReference type="SMART" id="SM00385"/>
    </source>
</evidence>
<organism evidence="6 7">
    <name type="scientific">Purpureocillium lilacinum</name>
    <name type="common">Paecilomyces lilacinus</name>
    <dbReference type="NCBI Taxonomy" id="33203"/>
    <lineage>
        <taxon>Eukaryota</taxon>
        <taxon>Fungi</taxon>
        <taxon>Dikarya</taxon>
        <taxon>Ascomycota</taxon>
        <taxon>Pezizomycotina</taxon>
        <taxon>Sordariomycetes</taxon>
        <taxon>Hypocreomycetidae</taxon>
        <taxon>Hypocreales</taxon>
        <taxon>Ophiocordycipitaceae</taxon>
        <taxon>Purpureocillium</taxon>
    </lineage>
</organism>
<protein>
    <recommendedName>
        <fullName evidence="2">RNA polymerase II holoenzyme cyclin-like subunit</fullName>
    </recommendedName>
</protein>
<accession>A0A2U3DRV4</accession>
<dbReference type="InterPro" id="IPR013763">
    <property type="entry name" value="Cyclin-like_dom"/>
</dbReference>
<evidence type="ECO:0000313" key="6">
    <source>
        <dbReference type="EMBL" id="PWI64988.1"/>
    </source>
</evidence>
<proteinExistence type="inferred from homology"/>
<dbReference type="InterPro" id="IPR043198">
    <property type="entry name" value="Cyclin/Ssn8"/>
</dbReference>
<feature type="compositionally biased region" description="Basic and acidic residues" evidence="4">
    <location>
        <begin position="946"/>
        <end position="955"/>
    </location>
</feature>
<evidence type="ECO:0000256" key="4">
    <source>
        <dbReference type="SAM" id="MobiDB-lite"/>
    </source>
</evidence>
<dbReference type="CDD" id="cd20513">
    <property type="entry name" value="CYCLIN_CCNC_rpt1"/>
    <property type="match status" value="1"/>
</dbReference>
<dbReference type="Proteomes" id="UP000245956">
    <property type="component" value="Unassembled WGS sequence"/>
</dbReference>
<name>A0A2U3DRV4_PURLI</name>
<keyword evidence="3" id="KW-0195">Cyclin</keyword>
<evidence type="ECO:0000256" key="2">
    <source>
        <dbReference type="ARBA" id="ARBA00014912"/>
    </source>
</evidence>
<feature type="compositionally biased region" description="Basic and acidic residues" evidence="4">
    <location>
        <begin position="962"/>
        <end position="978"/>
    </location>
</feature>
<sequence>MVLGLGDHRAFRRRHDDSRRDSYPLREVRAVPVLCRFGGLSGVGSGSHDRTRIEGGFGGRGLLGRCGLATPQISLALQSVWWTMSCDVPTAPRLRSHLYGAAEVSAWNMPATPPYRPDPGSDHATTFLALRRAPPRSKLHSPGAALARRACTSSVAVHVSAATPGAMSANYWESTQRRQWLFTKDQLASMRQKLEDNNADLIHTDPPPTRVPFVIPPILIRQQAMATAQVYLKRFYSRVEIRYTNSYLVATASVYLACKIEEAPRHIELIVTEARQLWPRFIGLDTGKLGECEFYIVSEMSSQLIVHQPYRTLKSLCRELSLHEGDVQLARSIINDHYMTDLPLLCPPHIIAMVAILLALILRAYTVPGGSLFGSSADTGPIGAYAALSLAQTRANGLPTPSPRIVHSKERQQEARVLRVQLFAAWLAESDVDIAVMVDAMQEIISLYGFRDQYNDKFTQEQINRFVNARDLAVRRAFERGSTYRGGVVREATRCLGAFEDLDCFATAPALGRPSWDIVVEPVACPREPPLPRSQPARRQTTRDAAVPTNWVWWLRRVAGVDRTLSEFPTPTVRFRLRVARDSPASAMSSLWSSLREGTAHSGIPPSHMLATLQCGLPPTYYLRSSTTPVRDLACASQPVDTVHREYCLESHPLAYAHFQPLKNKSTCLIIVHPVDEAMFVAPTLLSLTRPQTDNHGKVLCLSTGCLFQAATNTVALTRADPLCGVVRPIAVSVATGRQWNDGRSDAIESQYRLEGPLCLPNPDVAYVSTVLMFTKAPQNTTGREYCIVRGNLFSEYTFPQQSSHSTARHPMSGQDAARGTVGSPALICLGPACLGLFANDAELENHYREHHRNMCSSVSGGIAPTIQPNPVLHQYFGDNELRQLGEDIHKPTCQNLARALALLMLQKVGEKYRDSEQRPDRSKRCISDTLAPLLLDEHTTVRHGNELAGDDQHTTRTQSVTREREHVATKTTCERRPGQGSIWGGSPGVLGPLHRRVDEQFFYQGAELQHQQSIPHVLDQAAIQRWFKPPDMALDSSNASIKATSGPKPCSYIFVLCLYGFAELRSPLLAGSRGAAWAGPPRASPVCEGLSLKPLPTSACQAKFRSNQPKISFYHIHHGMDLDRILNHPHDRCGTRRRSSAVIWPQPAERHSDKDPTSQALATKAAATTVLAPSRGRYAVRPAFLDAFNQSFLQATGHLYTDDTWRIAEEFLDFFSSYRRGEHYTFQRFWKPTPSQREICTRLEVFEAYNLRFHETEKRLVPDDYHQVAMVRSAFWTYWDHALFDLLSYASLKKAEWKGAAIGDPVALERSVWDAMKGRDDRQILQAVRLICDRAREALPGNCQPGVASLSTENPPGLIDDLYWRIDQYGKAKSRAAVDMITQNFLLRILHQECLKAHDKIGQRQRSGETYIDHLFPQTMSAAVDGADRMRNRIRYYLVIGSRLDALVSRLGFSALVRFEFTRADLKALTDQELDSVLDRMEWCQSWSYRTRVNFADLSQILPSVLQFSLPSTLQVWPPIPRWALESIQYDQLCTDPESSLPKLRMKQASETWQAEAGFLDVIAADGRQQVLLTFYLNERLDVDIQGGRAVQGSEV</sequence>
<gene>
    <name evidence="6" type="ORF">PCL_08347</name>
</gene>
<evidence type="ECO:0000256" key="3">
    <source>
        <dbReference type="RuleBase" id="RU000383"/>
    </source>
</evidence>
<dbReference type="PANTHER" id="PTHR10026">
    <property type="entry name" value="CYCLIN"/>
    <property type="match status" value="1"/>
</dbReference>
<reference evidence="6 7" key="1">
    <citation type="journal article" date="2016" name="Front. Microbiol.">
        <title>Genome and transcriptome sequences reveal the specific parasitism of the nematophagous Purpureocillium lilacinum 36-1.</title>
        <authorList>
            <person name="Xie J."/>
            <person name="Li S."/>
            <person name="Mo C."/>
            <person name="Xiao X."/>
            <person name="Peng D."/>
            <person name="Wang G."/>
            <person name="Xiao Y."/>
        </authorList>
    </citation>
    <scope>NUCLEOTIDE SEQUENCE [LARGE SCALE GENOMIC DNA]</scope>
    <source>
        <strain evidence="6 7">36-1</strain>
    </source>
</reference>
<dbReference type="Gene3D" id="1.10.472.10">
    <property type="entry name" value="Cyclin-like"/>
    <property type="match status" value="2"/>
</dbReference>
<dbReference type="Pfam" id="PF00134">
    <property type="entry name" value="Cyclin_N"/>
    <property type="match status" value="1"/>
</dbReference>
<dbReference type="SUPFAM" id="SSF47954">
    <property type="entry name" value="Cyclin-like"/>
    <property type="match status" value="2"/>
</dbReference>
<dbReference type="GO" id="GO:0006357">
    <property type="term" value="P:regulation of transcription by RNA polymerase II"/>
    <property type="evidence" value="ECO:0007669"/>
    <property type="project" value="InterPro"/>
</dbReference>
<dbReference type="InterPro" id="IPR036915">
    <property type="entry name" value="Cyclin-like_sf"/>
</dbReference>
<comment type="caution">
    <text evidence="6">The sequence shown here is derived from an EMBL/GenBank/DDBJ whole genome shotgun (WGS) entry which is preliminary data.</text>
</comment>
<dbReference type="InterPro" id="IPR006671">
    <property type="entry name" value="Cyclin_N"/>
</dbReference>
<dbReference type="EMBL" id="LCWV01000040">
    <property type="protein sequence ID" value="PWI64988.1"/>
    <property type="molecule type" value="Genomic_DNA"/>
</dbReference>
<dbReference type="GO" id="GO:0016538">
    <property type="term" value="F:cyclin-dependent protein serine/threonine kinase regulator activity"/>
    <property type="evidence" value="ECO:0007669"/>
    <property type="project" value="InterPro"/>
</dbReference>
<evidence type="ECO:0000256" key="1">
    <source>
        <dbReference type="ARBA" id="ARBA00008638"/>
    </source>
</evidence>